<dbReference type="AlphaFoldDB" id="A0A538SLF5"/>
<reference evidence="1 2" key="1">
    <citation type="journal article" date="2019" name="Nat. Microbiol.">
        <title>Mediterranean grassland soil C-N compound turnover is dependent on rainfall and depth, and is mediated by genomically divergent microorganisms.</title>
        <authorList>
            <person name="Diamond S."/>
            <person name="Andeer P.F."/>
            <person name="Li Z."/>
            <person name="Crits-Christoph A."/>
            <person name="Burstein D."/>
            <person name="Anantharaman K."/>
            <person name="Lane K.R."/>
            <person name="Thomas B.C."/>
            <person name="Pan C."/>
            <person name="Northen T.R."/>
            <person name="Banfield J.F."/>
        </authorList>
    </citation>
    <scope>NUCLEOTIDE SEQUENCE [LARGE SCALE GENOMIC DNA]</scope>
    <source>
        <strain evidence="1">WS_2</strain>
    </source>
</reference>
<evidence type="ECO:0000313" key="1">
    <source>
        <dbReference type="EMBL" id="TMQ52206.1"/>
    </source>
</evidence>
<name>A0A538SLF5_UNCEI</name>
<sequence length="110" mass="11996">MRQGALAVRGYLSGGRTLRFGLGYEYGEPRSWAKNAVFSDEGPHTFTSGGAFRAGIHQAWGSRVELHAALEQAIYHAHATDASVGNVYNWLGRAFSATVGVRFIVIRGRE</sequence>
<protein>
    <submittedName>
        <fullName evidence="1">Uncharacterized protein</fullName>
    </submittedName>
</protein>
<accession>A0A538SLF5</accession>
<comment type="caution">
    <text evidence="1">The sequence shown here is derived from an EMBL/GenBank/DDBJ whole genome shotgun (WGS) entry which is preliminary data.</text>
</comment>
<dbReference type="Proteomes" id="UP000317716">
    <property type="component" value="Unassembled WGS sequence"/>
</dbReference>
<organism evidence="1 2">
    <name type="scientific">Eiseniibacteriota bacterium</name>
    <dbReference type="NCBI Taxonomy" id="2212470"/>
    <lineage>
        <taxon>Bacteria</taxon>
        <taxon>Candidatus Eiseniibacteriota</taxon>
    </lineage>
</organism>
<proteinExistence type="predicted"/>
<gene>
    <name evidence="1" type="ORF">E6K72_09460</name>
</gene>
<dbReference type="EMBL" id="VBOS01000331">
    <property type="protein sequence ID" value="TMQ52206.1"/>
    <property type="molecule type" value="Genomic_DNA"/>
</dbReference>
<evidence type="ECO:0000313" key="2">
    <source>
        <dbReference type="Proteomes" id="UP000317716"/>
    </source>
</evidence>